<dbReference type="Pfam" id="PF18602">
    <property type="entry name" value="Rap1a"/>
    <property type="match status" value="1"/>
</dbReference>
<comment type="caution">
    <text evidence="3">The sequence shown here is derived from an EMBL/GenBank/DDBJ whole genome shotgun (WGS) entry which is preliminary data.</text>
</comment>
<reference evidence="3 4" key="1">
    <citation type="journal article" date="2014" name="Int. J. Syst. Evol. Microbiol.">
        <title>Solimonas terrae sp. nov., isolated from soil.</title>
        <authorList>
            <person name="Kim S.J."/>
            <person name="Moon J.Y."/>
            <person name="Weon H.Y."/>
            <person name="Ahn J.H."/>
            <person name="Chen W.M."/>
            <person name="Kwon S.W."/>
        </authorList>
    </citation>
    <scope>NUCLEOTIDE SEQUENCE [LARGE SCALE GENOMIC DNA]</scope>
    <source>
        <strain evidence="3 4">KIS83-12</strain>
    </source>
</reference>
<feature type="signal peptide" evidence="1">
    <location>
        <begin position="1"/>
        <end position="17"/>
    </location>
</feature>
<dbReference type="Gene3D" id="1.10.890.40">
    <property type="match status" value="1"/>
</dbReference>
<dbReference type="InterPro" id="IPR041238">
    <property type="entry name" value="Rap1a"/>
</dbReference>
<name>A0A6M2BW43_9GAMM</name>
<evidence type="ECO:0000313" key="4">
    <source>
        <dbReference type="Proteomes" id="UP000472676"/>
    </source>
</evidence>
<evidence type="ECO:0000313" key="3">
    <source>
        <dbReference type="EMBL" id="NGY06485.1"/>
    </source>
</evidence>
<organism evidence="3 4">
    <name type="scientific">Solimonas terrae</name>
    <dbReference type="NCBI Taxonomy" id="1396819"/>
    <lineage>
        <taxon>Bacteria</taxon>
        <taxon>Pseudomonadati</taxon>
        <taxon>Pseudomonadota</taxon>
        <taxon>Gammaproteobacteria</taxon>
        <taxon>Nevskiales</taxon>
        <taxon>Nevskiaceae</taxon>
        <taxon>Solimonas</taxon>
    </lineage>
</organism>
<dbReference type="AlphaFoldDB" id="A0A6M2BW43"/>
<protein>
    <recommendedName>
        <fullName evidence="2">Rap1a immunity protein domain-containing protein</fullName>
    </recommendedName>
</protein>
<keyword evidence="4" id="KW-1185">Reference proteome</keyword>
<dbReference type="Proteomes" id="UP000472676">
    <property type="component" value="Unassembled WGS sequence"/>
</dbReference>
<sequence length="124" mass="13452">MKAIMCMLALLPGSVLAMSAQDYLDHCRTKSVYDQAQCMGYLDALLERDASAEVRAAPGAHGMLEVTLPLRVDDYCLPDGAQLPLLRDVVVRMLEGMPTARLRGDAGVLIKGVLRHTYPPPCAP</sequence>
<dbReference type="EMBL" id="JAAMOW010000009">
    <property type="protein sequence ID" value="NGY06485.1"/>
    <property type="molecule type" value="Genomic_DNA"/>
</dbReference>
<keyword evidence="1" id="KW-0732">Signal</keyword>
<evidence type="ECO:0000256" key="1">
    <source>
        <dbReference type="SAM" id="SignalP"/>
    </source>
</evidence>
<feature type="chain" id="PRO_5026871613" description="Rap1a immunity protein domain-containing protein" evidence="1">
    <location>
        <begin position="18"/>
        <end position="124"/>
    </location>
</feature>
<accession>A0A6M2BW43</accession>
<proteinExistence type="predicted"/>
<dbReference type="RefSeq" id="WP_166260127.1">
    <property type="nucleotide sequence ID" value="NZ_JAAMOW010000009.1"/>
</dbReference>
<gene>
    <name evidence="3" type="ORF">G7Y85_17055</name>
</gene>
<feature type="domain" description="Rap1a immunity protein" evidence="2">
    <location>
        <begin position="19"/>
        <end position="119"/>
    </location>
</feature>
<evidence type="ECO:0000259" key="2">
    <source>
        <dbReference type="Pfam" id="PF18602"/>
    </source>
</evidence>